<dbReference type="Proteomes" id="UP001500751">
    <property type="component" value="Unassembled WGS sequence"/>
</dbReference>
<dbReference type="EMBL" id="BAAAQN010000067">
    <property type="protein sequence ID" value="GAA2057480.1"/>
    <property type="molecule type" value="Genomic_DNA"/>
</dbReference>
<keyword evidence="2" id="KW-1185">Reference proteome</keyword>
<proteinExistence type="predicted"/>
<evidence type="ECO:0008006" key="3">
    <source>
        <dbReference type="Google" id="ProtNLM"/>
    </source>
</evidence>
<dbReference type="SUPFAM" id="SSF51197">
    <property type="entry name" value="Clavaminate synthase-like"/>
    <property type="match status" value="1"/>
</dbReference>
<dbReference type="PANTHER" id="PTHR20883:SF48">
    <property type="entry name" value="ECTOINE DIOXYGENASE"/>
    <property type="match status" value="1"/>
</dbReference>
<dbReference type="Gene3D" id="2.60.120.620">
    <property type="entry name" value="q2cbj1_9rhob like domain"/>
    <property type="match status" value="1"/>
</dbReference>
<reference evidence="2" key="1">
    <citation type="journal article" date="2019" name="Int. J. Syst. Evol. Microbiol.">
        <title>The Global Catalogue of Microorganisms (GCM) 10K type strain sequencing project: providing services to taxonomists for standard genome sequencing and annotation.</title>
        <authorList>
            <consortium name="The Broad Institute Genomics Platform"/>
            <consortium name="The Broad Institute Genome Sequencing Center for Infectious Disease"/>
            <person name="Wu L."/>
            <person name="Ma J."/>
        </authorList>
    </citation>
    <scope>NUCLEOTIDE SEQUENCE [LARGE SCALE GENOMIC DNA]</scope>
    <source>
        <strain evidence="2">JCM 16014</strain>
    </source>
</reference>
<sequence length="262" mass="28897">MASTLHSLGRVLTDEQLKEFGERGFLVVPDVVAPEVVERAHRRISEIVEADPPGEGVVGNHFYFPKAADEPELIAPLTAGGPMAGGAEGPSGFAHAEALARPGLLDVPWQVQIALNIPPFPHRPGRPHIDARNPEPDPALVPNTFTLLAGVFVTDQTAEDSGNLWVWPGTHRAHAEYFRQRGVEAFCAYPDIDLPEPEQVRARAGDLLLAHYLLGHNIGGNFASQSVRRMLYYRVSARGHFDRPERILVEPWYQYDAVRALI</sequence>
<comment type="caution">
    <text evidence="1">The sequence shown here is derived from an EMBL/GenBank/DDBJ whole genome shotgun (WGS) entry which is preliminary data.</text>
</comment>
<gene>
    <name evidence="1" type="ORF">GCM10009839_78670</name>
</gene>
<evidence type="ECO:0000313" key="2">
    <source>
        <dbReference type="Proteomes" id="UP001500751"/>
    </source>
</evidence>
<evidence type="ECO:0000313" key="1">
    <source>
        <dbReference type="EMBL" id="GAA2057480.1"/>
    </source>
</evidence>
<dbReference type="InterPro" id="IPR008775">
    <property type="entry name" value="Phytyl_CoA_dOase-like"/>
</dbReference>
<dbReference type="PANTHER" id="PTHR20883">
    <property type="entry name" value="PHYTANOYL-COA DIOXYGENASE DOMAIN CONTAINING 1"/>
    <property type="match status" value="1"/>
</dbReference>
<organism evidence="1 2">
    <name type="scientific">Catenulispora yoronensis</name>
    <dbReference type="NCBI Taxonomy" id="450799"/>
    <lineage>
        <taxon>Bacteria</taxon>
        <taxon>Bacillati</taxon>
        <taxon>Actinomycetota</taxon>
        <taxon>Actinomycetes</taxon>
        <taxon>Catenulisporales</taxon>
        <taxon>Catenulisporaceae</taxon>
        <taxon>Catenulispora</taxon>
    </lineage>
</organism>
<dbReference type="Pfam" id="PF05721">
    <property type="entry name" value="PhyH"/>
    <property type="match status" value="1"/>
</dbReference>
<name>A0ABP5GWA7_9ACTN</name>
<protein>
    <recommendedName>
        <fullName evidence="3">Phytanoyl-CoA dioxygenase</fullName>
    </recommendedName>
</protein>
<accession>A0ABP5GWA7</accession>